<feature type="transmembrane region" description="Helical" evidence="8">
    <location>
        <begin position="355"/>
        <end position="375"/>
    </location>
</feature>
<protein>
    <recommendedName>
        <fullName evidence="4 8">Protein PNS1</fullName>
    </recommendedName>
</protein>
<evidence type="ECO:0000256" key="6">
    <source>
        <dbReference type="ARBA" id="ARBA00022989"/>
    </source>
</evidence>
<dbReference type="PANTHER" id="PTHR12385">
    <property type="entry name" value="CHOLINE TRANSPORTER-LIKE (SLC FAMILY 44)"/>
    <property type="match status" value="1"/>
</dbReference>
<feature type="transmembrane region" description="Helical" evidence="8">
    <location>
        <begin position="252"/>
        <end position="274"/>
    </location>
</feature>
<reference evidence="10" key="1">
    <citation type="journal article" date="2020" name="Fungal Divers.">
        <title>Resolving the Mortierellaceae phylogeny through synthesis of multi-gene phylogenetics and phylogenomics.</title>
        <authorList>
            <person name="Vandepol N."/>
            <person name="Liber J."/>
            <person name="Desiro A."/>
            <person name="Na H."/>
            <person name="Kennedy M."/>
            <person name="Barry K."/>
            <person name="Grigoriev I.V."/>
            <person name="Miller A.N."/>
            <person name="O'Donnell K."/>
            <person name="Stajich J.E."/>
            <person name="Bonito G."/>
        </authorList>
    </citation>
    <scope>NUCLEOTIDE SEQUENCE</scope>
    <source>
        <strain evidence="10">NVP60</strain>
    </source>
</reference>
<evidence type="ECO:0000256" key="5">
    <source>
        <dbReference type="ARBA" id="ARBA00022692"/>
    </source>
</evidence>
<comment type="similarity">
    <text evidence="3 8">Belongs to the CTL (choline transporter-like) family.</text>
</comment>
<dbReference type="EMBL" id="JAAAIN010000915">
    <property type="protein sequence ID" value="KAG0309817.1"/>
    <property type="molecule type" value="Genomic_DNA"/>
</dbReference>
<comment type="caution">
    <text evidence="10">The sequence shown here is derived from an EMBL/GenBank/DDBJ whole genome shotgun (WGS) entry which is preliminary data.</text>
</comment>
<dbReference type="Proteomes" id="UP000823405">
    <property type="component" value="Unassembled WGS sequence"/>
</dbReference>
<comment type="subcellular location">
    <subcellularLocation>
        <location evidence="8">Cell membrane</location>
        <topology evidence="8">Multi-pass membrane protein</topology>
    </subcellularLocation>
    <subcellularLocation>
        <location evidence="2">Membrane</location>
        <topology evidence="2">Multi-pass membrane protein</topology>
    </subcellularLocation>
</comment>
<evidence type="ECO:0000313" key="11">
    <source>
        <dbReference type="Proteomes" id="UP000823405"/>
    </source>
</evidence>
<feature type="transmembrane region" description="Helical" evidence="8">
    <location>
        <begin position="387"/>
        <end position="406"/>
    </location>
</feature>
<keyword evidence="11" id="KW-1185">Reference proteome</keyword>
<evidence type="ECO:0000256" key="3">
    <source>
        <dbReference type="ARBA" id="ARBA00007168"/>
    </source>
</evidence>
<evidence type="ECO:0000256" key="9">
    <source>
        <dbReference type="SAM" id="MobiDB-lite"/>
    </source>
</evidence>
<feature type="compositionally biased region" description="Polar residues" evidence="9">
    <location>
        <begin position="35"/>
        <end position="46"/>
    </location>
</feature>
<sequence>MAQYNPPDQQQYPPPQQPYYPQGQQQYTYNSQQQPAYNPNTQQQWGLHQDPQHQYFGAPSGIPQGQPITGVVPPAYETAPYDGTVNPESGLPAKFNPRPRYNDCWAFFLFIAQLAAFVVLSGFAINKLNENRQMGSGYYPPGQQTPGAPLGFFSKSGLIAMLIAVLTGAVVSVLYFMLTEAFPRQVIKVTFALSIIAYLAVAIYYFIRGLWMPAIFGLIFGILYASMWFFWKSRIPFATEMLRAVTSISKKYPATFALAFLGLFVQIVYSVYFITVISGCYEMYYNQETKTTPGKLQALIVFCFFSFYWTSQVIKNIIHVTIAGVFATYYFMAGSPQGMSKSPTLASFKRACTTSIGSICFGSLIIAVIQTLRALTQILRGDGNDGIMVFIACIIDCILGCLQGMIEYVNKYAFCQVAIYGKAYIPSARDTWNILKDRGIVQIINDNLIGNVWAMGAIMSGVLSGLASYLYLRYANPSFNSNDEFTYVIVVMAFVMGLQMLFTVGTVIDSGVATTFVCLAEDPAALARTKPELFERIRATWPAVVQVR</sequence>
<feature type="transmembrane region" description="Helical" evidence="8">
    <location>
        <begin position="189"/>
        <end position="207"/>
    </location>
</feature>
<feature type="transmembrane region" description="Helical" evidence="8">
    <location>
        <begin position="317"/>
        <end position="335"/>
    </location>
</feature>
<feature type="transmembrane region" description="Helical" evidence="8">
    <location>
        <begin position="484"/>
        <end position="508"/>
    </location>
</feature>
<gene>
    <name evidence="10" type="primary">PNS1_5</name>
    <name evidence="10" type="ORF">BGZ97_012971</name>
</gene>
<feature type="compositionally biased region" description="Low complexity" evidence="9">
    <location>
        <begin position="1"/>
        <end position="11"/>
    </location>
</feature>
<evidence type="ECO:0000256" key="2">
    <source>
        <dbReference type="ARBA" id="ARBA00004141"/>
    </source>
</evidence>
<evidence type="ECO:0000256" key="7">
    <source>
        <dbReference type="ARBA" id="ARBA00023136"/>
    </source>
</evidence>
<evidence type="ECO:0000256" key="1">
    <source>
        <dbReference type="ARBA" id="ARBA00002957"/>
    </source>
</evidence>
<feature type="compositionally biased region" description="Low complexity" evidence="9">
    <location>
        <begin position="19"/>
        <end position="34"/>
    </location>
</feature>
<keyword evidence="7 8" id="KW-0472">Membrane</keyword>
<feature type="transmembrane region" description="Helical" evidence="8">
    <location>
        <begin position="104"/>
        <end position="125"/>
    </location>
</feature>
<name>A0A9P6UL91_9FUNG</name>
<dbReference type="AlphaFoldDB" id="A0A9P6UL91"/>
<feature type="transmembrane region" description="Helical" evidence="8">
    <location>
        <begin position="158"/>
        <end position="177"/>
    </location>
</feature>
<dbReference type="GO" id="GO:0022857">
    <property type="term" value="F:transmembrane transporter activity"/>
    <property type="evidence" value="ECO:0007669"/>
    <property type="project" value="UniProtKB-UniRule"/>
</dbReference>
<accession>A0A9P6UL91</accession>
<dbReference type="InterPro" id="IPR007603">
    <property type="entry name" value="Choline_transptr-like"/>
</dbReference>
<feature type="region of interest" description="Disordered" evidence="9">
    <location>
        <begin position="1"/>
        <end position="46"/>
    </location>
</feature>
<evidence type="ECO:0000313" key="10">
    <source>
        <dbReference type="EMBL" id="KAG0309817.1"/>
    </source>
</evidence>
<evidence type="ECO:0000256" key="4">
    <source>
        <dbReference type="ARBA" id="ARBA00015388"/>
    </source>
</evidence>
<feature type="transmembrane region" description="Helical" evidence="8">
    <location>
        <begin position="452"/>
        <end position="472"/>
    </location>
</feature>
<evidence type="ECO:0000256" key="8">
    <source>
        <dbReference type="RuleBase" id="RU368066"/>
    </source>
</evidence>
<organism evidence="10 11">
    <name type="scientific">Linnemannia gamsii</name>
    <dbReference type="NCBI Taxonomy" id="64522"/>
    <lineage>
        <taxon>Eukaryota</taxon>
        <taxon>Fungi</taxon>
        <taxon>Fungi incertae sedis</taxon>
        <taxon>Mucoromycota</taxon>
        <taxon>Mortierellomycotina</taxon>
        <taxon>Mortierellomycetes</taxon>
        <taxon>Mortierellales</taxon>
        <taxon>Mortierellaceae</taxon>
        <taxon>Linnemannia</taxon>
    </lineage>
</organism>
<dbReference type="PANTHER" id="PTHR12385:SF4">
    <property type="entry name" value="PROTEIN PNS1"/>
    <property type="match status" value="1"/>
</dbReference>
<proteinExistence type="inferred from homology"/>
<keyword evidence="6 8" id="KW-1133">Transmembrane helix</keyword>
<feature type="transmembrane region" description="Helical" evidence="8">
    <location>
        <begin position="213"/>
        <end position="231"/>
    </location>
</feature>
<keyword evidence="5 8" id="KW-0812">Transmembrane</keyword>
<dbReference type="GO" id="GO:0005886">
    <property type="term" value="C:plasma membrane"/>
    <property type="evidence" value="ECO:0007669"/>
    <property type="project" value="UniProtKB-SubCell"/>
</dbReference>
<dbReference type="OrthoDB" id="44736at2759"/>
<dbReference type="Pfam" id="PF04515">
    <property type="entry name" value="Choline_transpo"/>
    <property type="match status" value="1"/>
</dbReference>
<comment type="function">
    <text evidence="1 8">Probably involved in transport through the plasma membrane.</text>
</comment>